<organism evidence="2 3">
    <name type="scientific">Neurospora tetraspora</name>
    <dbReference type="NCBI Taxonomy" id="94610"/>
    <lineage>
        <taxon>Eukaryota</taxon>
        <taxon>Fungi</taxon>
        <taxon>Dikarya</taxon>
        <taxon>Ascomycota</taxon>
        <taxon>Pezizomycotina</taxon>
        <taxon>Sordariomycetes</taxon>
        <taxon>Sordariomycetidae</taxon>
        <taxon>Sordariales</taxon>
        <taxon>Sordariaceae</taxon>
        <taxon>Neurospora</taxon>
    </lineage>
</organism>
<dbReference type="PANTHER" id="PTHR37540">
    <property type="entry name" value="TRANSCRIPTION FACTOR (ACR-2), PUTATIVE-RELATED-RELATED"/>
    <property type="match status" value="1"/>
</dbReference>
<gene>
    <name evidence="2" type="ORF">B0H65DRAFT_453773</name>
</gene>
<feature type="compositionally biased region" description="Low complexity" evidence="1">
    <location>
        <begin position="93"/>
        <end position="110"/>
    </location>
</feature>
<evidence type="ECO:0000313" key="2">
    <source>
        <dbReference type="EMBL" id="KAK3356003.1"/>
    </source>
</evidence>
<feature type="region of interest" description="Disordered" evidence="1">
    <location>
        <begin position="472"/>
        <end position="491"/>
    </location>
</feature>
<dbReference type="PANTHER" id="PTHR37540:SF9">
    <property type="entry name" value="ZN(2)-C6 FUNGAL-TYPE DOMAIN-CONTAINING PROTEIN"/>
    <property type="match status" value="1"/>
</dbReference>
<comment type="caution">
    <text evidence="2">The sequence shown here is derived from an EMBL/GenBank/DDBJ whole genome shotgun (WGS) entry which is preliminary data.</text>
</comment>
<feature type="compositionally biased region" description="Low complexity" evidence="1">
    <location>
        <begin position="72"/>
        <end position="85"/>
    </location>
</feature>
<feature type="compositionally biased region" description="Polar residues" evidence="1">
    <location>
        <begin position="54"/>
        <end position="71"/>
    </location>
</feature>
<name>A0AAE0MXI6_9PEZI</name>
<dbReference type="Proteomes" id="UP001278500">
    <property type="component" value="Unassembled WGS sequence"/>
</dbReference>
<reference evidence="2" key="1">
    <citation type="journal article" date="2023" name="Mol. Phylogenet. Evol.">
        <title>Genome-scale phylogeny and comparative genomics of the fungal order Sordariales.</title>
        <authorList>
            <person name="Hensen N."/>
            <person name="Bonometti L."/>
            <person name="Westerberg I."/>
            <person name="Brannstrom I.O."/>
            <person name="Guillou S."/>
            <person name="Cros-Aarteil S."/>
            <person name="Calhoun S."/>
            <person name="Haridas S."/>
            <person name="Kuo A."/>
            <person name="Mondo S."/>
            <person name="Pangilinan J."/>
            <person name="Riley R."/>
            <person name="LaButti K."/>
            <person name="Andreopoulos B."/>
            <person name="Lipzen A."/>
            <person name="Chen C."/>
            <person name="Yan M."/>
            <person name="Daum C."/>
            <person name="Ng V."/>
            <person name="Clum A."/>
            <person name="Steindorff A."/>
            <person name="Ohm R.A."/>
            <person name="Martin F."/>
            <person name="Silar P."/>
            <person name="Natvig D.O."/>
            <person name="Lalanne C."/>
            <person name="Gautier V."/>
            <person name="Ament-Velasquez S.L."/>
            <person name="Kruys A."/>
            <person name="Hutchinson M.I."/>
            <person name="Powell A.J."/>
            <person name="Barry K."/>
            <person name="Miller A.N."/>
            <person name="Grigoriev I.V."/>
            <person name="Debuchy R."/>
            <person name="Gladieux P."/>
            <person name="Hiltunen Thoren M."/>
            <person name="Johannesson H."/>
        </authorList>
    </citation>
    <scope>NUCLEOTIDE SEQUENCE</scope>
    <source>
        <strain evidence="2">CBS 560.94</strain>
    </source>
</reference>
<evidence type="ECO:0008006" key="4">
    <source>
        <dbReference type="Google" id="ProtNLM"/>
    </source>
</evidence>
<dbReference type="EMBL" id="JAUEPP010000001">
    <property type="protein sequence ID" value="KAK3356003.1"/>
    <property type="molecule type" value="Genomic_DNA"/>
</dbReference>
<feature type="region of interest" description="Disordered" evidence="1">
    <location>
        <begin position="25"/>
        <end position="110"/>
    </location>
</feature>
<evidence type="ECO:0000256" key="1">
    <source>
        <dbReference type="SAM" id="MobiDB-lite"/>
    </source>
</evidence>
<dbReference type="AlphaFoldDB" id="A0AAE0MXI6"/>
<proteinExistence type="predicted"/>
<evidence type="ECO:0000313" key="3">
    <source>
        <dbReference type="Proteomes" id="UP001278500"/>
    </source>
</evidence>
<sequence>MGKGFQFIDSTKTDRVTRRLVRSHAMKGKNVGKVLHRRSRLELDLHTPRPSKKACTSSTARNLLPQQGQQPTSVSTSTSRPSSTKSRSKSPEETPSPSDGSSSTRSSSYITTPASSVTDLTSNDFLFLDDLDNLDWLADVENHEIDGYIVDTLSSPPVDTSFQGQQVQQSLILEAHTQKALNTTLGARDSLFALAFPVQATPQSQYVISQFFGIVIDALYPPQLVRGAAKAYDYWMSNLFQDRTSFHCAIALMAALSDFFFGDQALTPDAIYHLSQAIHMVNRTLETNGALSDSNLAVVNFLVIQELLRDSMKSKAEVHLKGLQRMLELRGGLNSLGEENPLGIKISKTAVDYALHRGTPIPAPFYRDRMSSIRARLLSEGFILSSPPSPFFSLSPISPSSSLSSPGGLGSVQQQIQIHPFLSQILSDVLSITHLLNSPFLNFRFDPHTLQEFLVSVGCRLIRFRPLSYYNQTPQRGKRQPPPPPPTKQQSRIESAIHLGLIALTTTLFLQFGRRRFLRYELVKDCITSLINDWDFHSSLATTGSTQGSESSDDIENQTLLWLLHIGGISVLAGPEEQKWLAPKLQELAWGVMGILEWEGSGTPPQGTAEGGSSGIGTTRGIRECLLRFPWVDSLHSEPGRAMWDSLGVMGMGIV</sequence>
<keyword evidence="3" id="KW-1185">Reference proteome</keyword>
<dbReference type="RefSeq" id="XP_062687380.1">
    <property type="nucleotide sequence ID" value="XM_062826167.1"/>
</dbReference>
<protein>
    <recommendedName>
        <fullName evidence="4">Transcription factor domain-containing protein</fullName>
    </recommendedName>
</protein>
<dbReference type="GeneID" id="87863321"/>
<accession>A0AAE0MXI6</accession>
<reference evidence="2" key="2">
    <citation type="submission" date="2023-06" db="EMBL/GenBank/DDBJ databases">
        <authorList>
            <consortium name="Lawrence Berkeley National Laboratory"/>
            <person name="Haridas S."/>
            <person name="Hensen N."/>
            <person name="Bonometti L."/>
            <person name="Westerberg I."/>
            <person name="Brannstrom I.O."/>
            <person name="Guillou S."/>
            <person name="Cros-Aarteil S."/>
            <person name="Calhoun S."/>
            <person name="Kuo A."/>
            <person name="Mondo S."/>
            <person name="Pangilinan J."/>
            <person name="Riley R."/>
            <person name="Labutti K."/>
            <person name="Andreopoulos B."/>
            <person name="Lipzen A."/>
            <person name="Chen C."/>
            <person name="Yanf M."/>
            <person name="Daum C."/>
            <person name="Ng V."/>
            <person name="Clum A."/>
            <person name="Steindorff A."/>
            <person name="Ohm R."/>
            <person name="Martin F."/>
            <person name="Silar P."/>
            <person name="Natvig D."/>
            <person name="Lalanne C."/>
            <person name="Gautier V."/>
            <person name="Ament-Velasquez S.L."/>
            <person name="Kruys A."/>
            <person name="Hutchinson M.I."/>
            <person name="Powell A.J."/>
            <person name="Barry K."/>
            <person name="Miller A.N."/>
            <person name="Grigoriev I.V."/>
            <person name="Debuchy R."/>
            <person name="Gladieux P."/>
            <person name="Thoren M.H."/>
            <person name="Johannesson H."/>
        </authorList>
    </citation>
    <scope>NUCLEOTIDE SEQUENCE</scope>
    <source>
        <strain evidence="2">CBS 560.94</strain>
    </source>
</reference>